<dbReference type="Proteomes" id="UP000315353">
    <property type="component" value="Unassembled WGS sequence"/>
</dbReference>
<evidence type="ECO:0000256" key="1">
    <source>
        <dbReference type="SAM" id="Phobius"/>
    </source>
</evidence>
<keyword evidence="1" id="KW-1133">Transmembrane helix</keyword>
<keyword evidence="1" id="KW-0472">Membrane</keyword>
<proteinExistence type="predicted"/>
<sequence>MDTVVHAARAEGLSGLLDVTVPAGSNSAWVVKEARQPWTFSNDAVSIDGSTGAVVDKVEADQWPIAARLSNWMIQLHMGMLFGWINQLALAMVAAGLLDIICLGYRMWWMRGRDKGFGSLPTAGQWKKASPLARTVVVILLIAYSLLAPLFGLSLLAFVLIDVAFAQARHLLQLRSEATATQ</sequence>
<dbReference type="PANTHER" id="PTHR34219:SF1">
    <property type="entry name" value="PEPSY DOMAIN-CONTAINING PROTEIN"/>
    <property type="match status" value="1"/>
</dbReference>
<dbReference type="InterPro" id="IPR005625">
    <property type="entry name" value="PepSY-ass_TM"/>
</dbReference>
<dbReference type="EMBL" id="BJNB01000013">
    <property type="protein sequence ID" value="GEB97578.1"/>
    <property type="molecule type" value="Genomic_DNA"/>
</dbReference>
<evidence type="ECO:0000313" key="2">
    <source>
        <dbReference type="EMBL" id="GEB97578.1"/>
    </source>
</evidence>
<dbReference type="PANTHER" id="PTHR34219">
    <property type="entry name" value="IRON-REGULATED INNER MEMBRANE PROTEIN-RELATED"/>
    <property type="match status" value="1"/>
</dbReference>
<protein>
    <recommendedName>
        <fullName evidence="4">PepSY domain-containing protein</fullName>
    </recommendedName>
</protein>
<feature type="transmembrane region" description="Helical" evidence="1">
    <location>
        <begin position="136"/>
        <end position="161"/>
    </location>
</feature>
<reference evidence="2 3" key="1">
    <citation type="submission" date="2019-06" db="EMBL/GenBank/DDBJ databases">
        <title>Whole genome shotgun sequence of Corynebacterium flavescens NBRC 14136.</title>
        <authorList>
            <person name="Hosoyama A."/>
            <person name="Uohara A."/>
            <person name="Ohji S."/>
            <person name="Ichikawa N."/>
        </authorList>
    </citation>
    <scope>NUCLEOTIDE SEQUENCE [LARGE SCALE GENOMIC DNA]</scope>
    <source>
        <strain evidence="2 3">NBRC 14136</strain>
    </source>
</reference>
<gene>
    <name evidence="2" type="ORF">CFL01nite_10730</name>
</gene>
<evidence type="ECO:0008006" key="4">
    <source>
        <dbReference type="Google" id="ProtNLM"/>
    </source>
</evidence>
<dbReference type="AlphaFoldDB" id="A0AB73B7F6"/>
<dbReference type="Pfam" id="PF03929">
    <property type="entry name" value="PepSY_TM"/>
    <property type="match status" value="1"/>
</dbReference>
<feature type="transmembrane region" description="Helical" evidence="1">
    <location>
        <begin position="81"/>
        <end position="105"/>
    </location>
</feature>
<comment type="caution">
    <text evidence="2">The sequence shown here is derived from an EMBL/GenBank/DDBJ whole genome shotgun (WGS) entry which is preliminary data.</text>
</comment>
<keyword evidence="1" id="KW-0812">Transmembrane</keyword>
<organism evidence="2 3">
    <name type="scientific">Corynebacterium flavescens</name>
    <dbReference type="NCBI Taxonomy" id="28028"/>
    <lineage>
        <taxon>Bacteria</taxon>
        <taxon>Bacillati</taxon>
        <taxon>Actinomycetota</taxon>
        <taxon>Actinomycetes</taxon>
        <taxon>Mycobacteriales</taxon>
        <taxon>Corynebacteriaceae</taxon>
        <taxon>Corynebacterium</taxon>
    </lineage>
</organism>
<name>A0AB73B7F6_CORFL</name>
<accession>A0AB73B7F6</accession>
<evidence type="ECO:0000313" key="3">
    <source>
        <dbReference type="Proteomes" id="UP000315353"/>
    </source>
</evidence>